<name>A0ACC2G5K4_DALPE</name>
<reference evidence="1" key="1">
    <citation type="submission" date="2021-05" db="EMBL/GenBank/DDBJ databases">
        <authorList>
            <person name="Pan Q."/>
            <person name="Jouanno E."/>
            <person name="Zahm M."/>
            <person name="Klopp C."/>
            <person name="Cabau C."/>
            <person name="Louis A."/>
            <person name="Berthelot C."/>
            <person name="Parey E."/>
            <person name="Roest Crollius H."/>
            <person name="Montfort J."/>
            <person name="Robinson-Rechavi M."/>
            <person name="Bouchez O."/>
            <person name="Lampietro C."/>
            <person name="Lopez Roques C."/>
            <person name="Donnadieu C."/>
            <person name="Postlethwait J."/>
            <person name="Bobe J."/>
            <person name="Dillon D."/>
            <person name="Chandos A."/>
            <person name="von Hippel F."/>
            <person name="Guiguen Y."/>
        </authorList>
    </citation>
    <scope>NUCLEOTIDE SEQUENCE</scope>
    <source>
        <strain evidence="1">YG-Jan2019</strain>
    </source>
</reference>
<dbReference type="EMBL" id="CM055744">
    <property type="protein sequence ID" value="KAJ7998944.1"/>
    <property type="molecule type" value="Genomic_DNA"/>
</dbReference>
<organism evidence="1 2">
    <name type="scientific">Dallia pectoralis</name>
    <name type="common">Alaska blackfish</name>
    <dbReference type="NCBI Taxonomy" id="75939"/>
    <lineage>
        <taxon>Eukaryota</taxon>
        <taxon>Metazoa</taxon>
        <taxon>Chordata</taxon>
        <taxon>Craniata</taxon>
        <taxon>Vertebrata</taxon>
        <taxon>Euteleostomi</taxon>
        <taxon>Actinopterygii</taxon>
        <taxon>Neopterygii</taxon>
        <taxon>Teleostei</taxon>
        <taxon>Protacanthopterygii</taxon>
        <taxon>Esociformes</taxon>
        <taxon>Umbridae</taxon>
        <taxon>Dallia</taxon>
    </lineage>
</organism>
<sequence>MASLIQPNCDDQTCAGLTQSGGLTNAIIRMAGVEVAVVGSCPGSSAGTHATAPAVRQPPVVIWGGGGGRCWRVDVKIWVVAVGAGGRRGGGDCQQII</sequence>
<comment type="caution">
    <text evidence="1">The sequence shown here is derived from an EMBL/GenBank/DDBJ whole genome shotgun (WGS) entry which is preliminary data.</text>
</comment>
<protein>
    <submittedName>
        <fullName evidence="1">Uncharacterized protein</fullName>
    </submittedName>
</protein>
<dbReference type="Proteomes" id="UP001157502">
    <property type="component" value="Chromosome 17"/>
</dbReference>
<evidence type="ECO:0000313" key="2">
    <source>
        <dbReference type="Proteomes" id="UP001157502"/>
    </source>
</evidence>
<proteinExistence type="predicted"/>
<evidence type="ECO:0000313" key="1">
    <source>
        <dbReference type="EMBL" id="KAJ7998944.1"/>
    </source>
</evidence>
<gene>
    <name evidence="1" type="ORF">DPEC_G00210250</name>
</gene>
<accession>A0ACC2G5K4</accession>
<keyword evidence="2" id="KW-1185">Reference proteome</keyword>